<evidence type="ECO:0000256" key="2">
    <source>
        <dbReference type="SAM" id="Phobius"/>
    </source>
</evidence>
<sequence>MGKKSAEDILASASGMFKRVKLGPGLIGNLSIVLIALFVSIGIVCWALSAHPIQAACASGFLLLFAVYVVERLVRFAEKDPAAALLGSAEFYHHLRDQSAAKDKSILIEGPNVGGGPRAIDHRSVRDE</sequence>
<feature type="compositionally biased region" description="Basic and acidic residues" evidence="1">
    <location>
        <begin position="119"/>
        <end position="128"/>
    </location>
</feature>
<organism evidence="3 4">
    <name type="scientific">Afipia massiliensis</name>
    <dbReference type="NCBI Taxonomy" id="211460"/>
    <lineage>
        <taxon>Bacteria</taxon>
        <taxon>Pseudomonadati</taxon>
        <taxon>Pseudomonadota</taxon>
        <taxon>Alphaproteobacteria</taxon>
        <taxon>Hyphomicrobiales</taxon>
        <taxon>Nitrobacteraceae</taxon>
        <taxon>Afipia</taxon>
    </lineage>
</organism>
<keyword evidence="2" id="KW-0812">Transmembrane</keyword>
<keyword evidence="2" id="KW-0472">Membrane</keyword>
<feature type="transmembrane region" description="Helical" evidence="2">
    <location>
        <begin position="53"/>
        <end position="70"/>
    </location>
</feature>
<keyword evidence="2" id="KW-1133">Transmembrane helix</keyword>
<proteinExistence type="predicted"/>
<evidence type="ECO:0000313" key="4">
    <source>
        <dbReference type="Proteomes" id="UP000521227"/>
    </source>
</evidence>
<dbReference type="AlphaFoldDB" id="A0A840MWQ0"/>
<protein>
    <submittedName>
        <fullName evidence="3">Uncharacterized protein</fullName>
    </submittedName>
</protein>
<dbReference type="Proteomes" id="UP000521227">
    <property type="component" value="Unassembled WGS sequence"/>
</dbReference>
<evidence type="ECO:0000313" key="3">
    <source>
        <dbReference type="EMBL" id="MBB5050148.1"/>
    </source>
</evidence>
<feature type="transmembrane region" description="Helical" evidence="2">
    <location>
        <begin position="26"/>
        <end position="47"/>
    </location>
</feature>
<accession>A0A840MWQ0</accession>
<gene>
    <name evidence="3" type="ORF">HNQ36_000096</name>
</gene>
<feature type="region of interest" description="Disordered" evidence="1">
    <location>
        <begin position="109"/>
        <end position="128"/>
    </location>
</feature>
<dbReference type="EMBL" id="JACHIJ010000001">
    <property type="protein sequence ID" value="MBB5050148.1"/>
    <property type="molecule type" value="Genomic_DNA"/>
</dbReference>
<dbReference type="RefSeq" id="WP_184082024.1">
    <property type="nucleotide sequence ID" value="NZ_JACHIJ010000001.1"/>
</dbReference>
<name>A0A840MWQ0_9BRAD</name>
<comment type="caution">
    <text evidence="3">The sequence shown here is derived from an EMBL/GenBank/DDBJ whole genome shotgun (WGS) entry which is preliminary data.</text>
</comment>
<evidence type="ECO:0000256" key="1">
    <source>
        <dbReference type="SAM" id="MobiDB-lite"/>
    </source>
</evidence>
<reference evidence="3 4" key="1">
    <citation type="submission" date="2020-08" db="EMBL/GenBank/DDBJ databases">
        <title>Genomic Encyclopedia of Type Strains, Phase IV (KMG-IV): sequencing the most valuable type-strain genomes for metagenomic binning, comparative biology and taxonomic classification.</title>
        <authorList>
            <person name="Goeker M."/>
        </authorList>
    </citation>
    <scope>NUCLEOTIDE SEQUENCE [LARGE SCALE GENOMIC DNA]</scope>
    <source>
        <strain evidence="3 4">DSM 17498</strain>
    </source>
</reference>